<feature type="region of interest" description="Disordered" evidence="1">
    <location>
        <begin position="1"/>
        <end position="47"/>
    </location>
</feature>
<dbReference type="RefSeq" id="WP_181904074.1">
    <property type="nucleotide sequence ID" value="NZ_UEYP01000016.1"/>
</dbReference>
<protein>
    <submittedName>
        <fullName evidence="2">Uncharacterized protein</fullName>
    </submittedName>
</protein>
<dbReference type="EMBL" id="UEYP01000016">
    <property type="protein sequence ID" value="SSC64993.1"/>
    <property type="molecule type" value="Genomic_DNA"/>
</dbReference>
<keyword evidence="3" id="KW-1185">Reference proteome</keyword>
<gene>
    <name evidence="2" type="ORF">RHIZ70_701</name>
</gene>
<organism evidence="2 3">
    <name type="scientific">Ciceribacter selenitireducens ATCC BAA-1503</name>
    <dbReference type="NCBI Taxonomy" id="1336235"/>
    <lineage>
        <taxon>Bacteria</taxon>
        <taxon>Pseudomonadati</taxon>
        <taxon>Pseudomonadota</taxon>
        <taxon>Alphaproteobacteria</taxon>
        <taxon>Hyphomicrobiales</taxon>
        <taxon>Rhizobiaceae</taxon>
        <taxon>Ciceribacter</taxon>
    </lineage>
</organism>
<feature type="compositionally biased region" description="Basic and acidic residues" evidence="1">
    <location>
        <begin position="38"/>
        <end position="47"/>
    </location>
</feature>
<sequence>MAKGQVRSNREVRKPKKDKTKADAPKATGFASQLKNAETAKDGTAKR</sequence>
<evidence type="ECO:0000313" key="2">
    <source>
        <dbReference type="EMBL" id="SSC64993.1"/>
    </source>
</evidence>
<name>A0A376AC05_9HYPH</name>
<proteinExistence type="predicted"/>
<evidence type="ECO:0000256" key="1">
    <source>
        <dbReference type="SAM" id="MobiDB-lite"/>
    </source>
</evidence>
<dbReference type="STRING" id="1336235.GCA_000518785_03123"/>
<evidence type="ECO:0000313" key="3">
    <source>
        <dbReference type="Proteomes" id="UP000254764"/>
    </source>
</evidence>
<accession>A0A376AC05</accession>
<reference evidence="3" key="1">
    <citation type="submission" date="2018-07" db="EMBL/GenBank/DDBJ databases">
        <authorList>
            <person name="Peiro R."/>
            <person name="Begona"/>
            <person name="Cbmso G."/>
            <person name="Lopez M."/>
            <person name="Gonzalez S."/>
        </authorList>
    </citation>
    <scope>NUCLEOTIDE SEQUENCE [LARGE SCALE GENOMIC DNA]</scope>
</reference>
<dbReference type="Proteomes" id="UP000254764">
    <property type="component" value="Unassembled WGS sequence"/>
</dbReference>
<dbReference type="AlphaFoldDB" id="A0A376AC05"/>